<dbReference type="Proteomes" id="UP001607125">
    <property type="component" value="Unassembled WGS sequence"/>
</dbReference>
<dbReference type="Pfam" id="PF12697">
    <property type="entry name" value="Abhydrolase_6"/>
    <property type="match status" value="1"/>
</dbReference>
<dbReference type="EMBL" id="JBIHSF010000006">
    <property type="protein sequence ID" value="MFH0260228.1"/>
    <property type="molecule type" value="Genomic_DNA"/>
</dbReference>
<dbReference type="InterPro" id="IPR000073">
    <property type="entry name" value="AB_hydrolase_1"/>
</dbReference>
<evidence type="ECO:0000259" key="1">
    <source>
        <dbReference type="Pfam" id="PF12697"/>
    </source>
</evidence>
<name>A0ABW7IF69_9VIBR</name>
<keyword evidence="2" id="KW-0378">Hydrolase</keyword>
<dbReference type="GO" id="GO:0016787">
    <property type="term" value="F:hydrolase activity"/>
    <property type="evidence" value="ECO:0007669"/>
    <property type="project" value="UniProtKB-KW"/>
</dbReference>
<comment type="caution">
    <text evidence="2">The sequence shown here is derived from an EMBL/GenBank/DDBJ whole genome shotgun (WGS) entry which is preliminary data.</text>
</comment>
<accession>A0ABW7IF69</accession>
<organism evidence="2 3">
    <name type="scientific">Vibrio barjaei</name>
    <dbReference type="NCBI Taxonomy" id="1676683"/>
    <lineage>
        <taxon>Bacteria</taxon>
        <taxon>Pseudomonadati</taxon>
        <taxon>Pseudomonadota</taxon>
        <taxon>Gammaproteobacteria</taxon>
        <taxon>Vibrionales</taxon>
        <taxon>Vibrionaceae</taxon>
        <taxon>Vibrio</taxon>
    </lineage>
</organism>
<dbReference type="PANTHER" id="PTHR43798:SF33">
    <property type="entry name" value="HYDROLASE, PUTATIVE (AFU_ORTHOLOGUE AFUA_2G14860)-RELATED"/>
    <property type="match status" value="1"/>
</dbReference>
<proteinExistence type="predicted"/>
<sequence>MHDLSQRADSHYLTKVEQQMRNLGIQRYEIPWRDTTLSLLQSGSMTGPQVLCLHGVTYSSASVFHLSISGAAADEYSLLLKLSQSLGCWCLDFSGYGFSPTSTSSFKETIDDYVEQVGEAVRYLRQLTGHKPVLIGWSWGGQVASRYAGRHGENLSGLVYWGALWGGTGQVDFVKSLPKPTSPRRINTQQHAGADFKTPHTFESEVKNRFIDFALRLDPTSPTTGLTESLYNMPLHSPEEINVPTLVIHGEHDFVAQSNDISDYFAALACPIKQYRIIAHADHNVQYSHARQTLVNELKSFSQQCFQHKLDV</sequence>
<reference evidence="2 3" key="1">
    <citation type="submission" date="2024-10" db="EMBL/GenBank/DDBJ databases">
        <authorList>
            <person name="Yibar A."/>
            <person name="Saticioglu I.B."/>
            <person name="Duman M."/>
            <person name="Ajmi N."/>
            <person name="Gurler F."/>
            <person name="Ay H."/>
            <person name="Onuk E."/>
            <person name="Guler S."/>
            <person name="Romalde J.L."/>
        </authorList>
    </citation>
    <scope>NUCLEOTIDE SEQUENCE [LARGE SCALE GENOMIC DNA]</scope>
    <source>
        <strain evidence="2 3">1-TCBS-B</strain>
    </source>
</reference>
<evidence type="ECO:0000313" key="3">
    <source>
        <dbReference type="Proteomes" id="UP001607125"/>
    </source>
</evidence>
<dbReference type="InterPro" id="IPR050266">
    <property type="entry name" value="AB_hydrolase_sf"/>
</dbReference>
<gene>
    <name evidence="2" type="ORF">ACGRH2_07330</name>
</gene>
<dbReference type="RefSeq" id="WP_063604160.1">
    <property type="nucleotide sequence ID" value="NZ_JBIHSF010000006.1"/>
</dbReference>
<dbReference type="InterPro" id="IPR029058">
    <property type="entry name" value="AB_hydrolase_fold"/>
</dbReference>
<keyword evidence="3" id="KW-1185">Reference proteome</keyword>
<dbReference type="PANTHER" id="PTHR43798">
    <property type="entry name" value="MONOACYLGLYCEROL LIPASE"/>
    <property type="match status" value="1"/>
</dbReference>
<protein>
    <submittedName>
        <fullName evidence="2">Alpha/beta hydrolase</fullName>
    </submittedName>
</protein>
<dbReference type="SUPFAM" id="SSF53474">
    <property type="entry name" value="alpha/beta-Hydrolases"/>
    <property type="match status" value="1"/>
</dbReference>
<evidence type="ECO:0000313" key="2">
    <source>
        <dbReference type="EMBL" id="MFH0260228.1"/>
    </source>
</evidence>
<dbReference type="Gene3D" id="3.40.50.1820">
    <property type="entry name" value="alpha/beta hydrolase"/>
    <property type="match status" value="1"/>
</dbReference>
<feature type="domain" description="AB hydrolase-1" evidence="1">
    <location>
        <begin position="50"/>
        <end position="292"/>
    </location>
</feature>